<dbReference type="GO" id="GO:0003735">
    <property type="term" value="F:structural constituent of ribosome"/>
    <property type="evidence" value="ECO:0007669"/>
    <property type="project" value="InterPro"/>
</dbReference>
<dbReference type="AlphaFoldDB" id="A0A1Y2HNP2"/>
<proteinExistence type="inferred from homology"/>
<dbReference type="SUPFAM" id="SSF54211">
    <property type="entry name" value="Ribosomal protein S5 domain 2-like"/>
    <property type="match status" value="1"/>
</dbReference>
<dbReference type="InterPro" id="IPR000754">
    <property type="entry name" value="Ribosomal_uS9"/>
</dbReference>
<feature type="region of interest" description="Disordered" evidence="5">
    <location>
        <begin position="22"/>
        <end position="44"/>
    </location>
</feature>
<evidence type="ECO:0000256" key="3">
    <source>
        <dbReference type="ARBA" id="ARBA00023274"/>
    </source>
</evidence>
<evidence type="ECO:0000256" key="4">
    <source>
        <dbReference type="RuleBase" id="RU003815"/>
    </source>
</evidence>
<dbReference type="GO" id="GO:0005763">
    <property type="term" value="C:mitochondrial small ribosomal subunit"/>
    <property type="evidence" value="ECO:0007669"/>
    <property type="project" value="TreeGrafter"/>
</dbReference>
<organism evidence="6 7">
    <name type="scientific">Catenaria anguillulae PL171</name>
    <dbReference type="NCBI Taxonomy" id="765915"/>
    <lineage>
        <taxon>Eukaryota</taxon>
        <taxon>Fungi</taxon>
        <taxon>Fungi incertae sedis</taxon>
        <taxon>Blastocladiomycota</taxon>
        <taxon>Blastocladiomycetes</taxon>
        <taxon>Blastocladiales</taxon>
        <taxon>Catenariaceae</taxon>
        <taxon>Catenaria</taxon>
    </lineage>
</organism>
<feature type="non-terminal residue" evidence="6">
    <location>
        <position position="1"/>
    </location>
</feature>
<keyword evidence="2 4" id="KW-0689">Ribosomal protein</keyword>
<dbReference type="InterPro" id="IPR014721">
    <property type="entry name" value="Ribsml_uS5_D2-typ_fold_subgr"/>
</dbReference>
<dbReference type="InterPro" id="IPR020574">
    <property type="entry name" value="Ribosomal_uS9_CS"/>
</dbReference>
<name>A0A1Y2HNP2_9FUNG</name>
<sequence length="292" mass="31518">GHGHGHCRRPVLAIAVRSLSSSSPSAVQHHDHHHAPLQDPSHPPTAAYYTGNAKYYDLLYSIQSQLGGIQVAAAAAAHIAANPHAYDAVRKSFKSRDTLDQEMHLTLSERQYDHLVAHLTALRLGGSHAAAAKLVAVALASHAPVMPQETKSFLSPFLNPAAVAAERTKLKKPDAFGRSFGTGSRKTSRAHAWVVPGDGQVCINGVPVANYFLRREVEALTYPLQVAQAFGKYNVWVVAQGGGTTGQAEAGAVAVARALCVHEPELKDEFDLVERKKPGQKKARKKFAWVKR</sequence>
<keyword evidence="7" id="KW-1185">Reference proteome</keyword>
<evidence type="ECO:0000256" key="5">
    <source>
        <dbReference type="SAM" id="MobiDB-lite"/>
    </source>
</evidence>
<dbReference type="Proteomes" id="UP000193411">
    <property type="component" value="Unassembled WGS sequence"/>
</dbReference>
<dbReference type="PANTHER" id="PTHR21569:SF1">
    <property type="entry name" value="SMALL RIBOSOMAL SUBUNIT PROTEIN US9M"/>
    <property type="match status" value="1"/>
</dbReference>
<dbReference type="PANTHER" id="PTHR21569">
    <property type="entry name" value="RIBOSOMAL PROTEIN S9"/>
    <property type="match status" value="1"/>
</dbReference>
<dbReference type="GO" id="GO:0006412">
    <property type="term" value="P:translation"/>
    <property type="evidence" value="ECO:0007669"/>
    <property type="project" value="InterPro"/>
</dbReference>
<dbReference type="OrthoDB" id="10254627at2759"/>
<dbReference type="Pfam" id="PF00380">
    <property type="entry name" value="Ribosomal_S9"/>
    <property type="match status" value="1"/>
</dbReference>
<evidence type="ECO:0000313" key="6">
    <source>
        <dbReference type="EMBL" id="ORZ36217.1"/>
    </source>
</evidence>
<reference evidence="6 7" key="1">
    <citation type="submission" date="2016-07" db="EMBL/GenBank/DDBJ databases">
        <title>Pervasive Adenine N6-methylation of Active Genes in Fungi.</title>
        <authorList>
            <consortium name="DOE Joint Genome Institute"/>
            <person name="Mondo S.J."/>
            <person name="Dannebaum R.O."/>
            <person name="Kuo R.C."/>
            <person name="Labutti K."/>
            <person name="Haridas S."/>
            <person name="Kuo A."/>
            <person name="Salamov A."/>
            <person name="Ahrendt S.R."/>
            <person name="Lipzen A."/>
            <person name="Sullivan W."/>
            <person name="Andreopoulos W.B."/>
            <person name="Clum A."/>
            <person name="Lindquist E."/>
            <person name="Daum C."/>
            <person name="Ramamoorthy G.K."/>
            <person name="Gryganskyi A."/>
            <person name="Culley D."/>
            <person name="Magnuson J.K."/>
            <person name="James T.Y."/>
            <person name="O'Malley M.A."/>
            <person name="Stajich J.E."/>
            <person name="Spatafora J.W."/>
            <person name="Visel A."/>
            <person name="Grigoriev I.V."/>
        </authorList>
    </citation>
    <scope>NUCLEOTIDE SEQUENCE [LARGE SCALE GENOMIC DNA]</scope>
    <source>
        <strain evidence="6 7">PL171</strain>
    </source>
</reference>
<protein>
    <submittedName>
        <fullName evidence="6">Ribosomal protein S5 domain 2-type protein</fullName>
    </submittedName>
</protein>
<gene>
    <name evidence="6" type="ORF">BCR44DRAFT_1432998</name>
</gene>
<dbReference type="EMBL" id="MCFL01000018">
    <property type="protein sequence ID" value="ORZ36217.1"/>
    <property type="molecule type" value="Genomic_DNA"/>
</dbReference>
<keyword evidence="3 4" id="KW-0687">Ribonucleoprotein</keyword>
<dbReference type="InterPro" id="IPR020568">
    <property type="entry name" value="Ribosomal_Su5_D2-typ_SF"/>
</dbReference>
<accession>A0A1Y2HNP2</accession>
<evidence type="ECO:0000256" key="2">
    <source>
        <dbReference type="ARBA" id="ARBA00022980"/>
    </source>
</evidence>
<dbReference type="GO" id="GO:0003723">
    <property type="term" value="F:RNA binding"/>
    <property type="evidence" value="ECO:0007669"/>
    <property type="project" value="TreeGrafter"/>
</dbReference>
<dbReference type="STRING" id="765915.A0A1Y2HNP2"/>
<evidence type="ECO:0000256" key="1">
    <source>
        <dbReference type="ARBA" id="ARBA00005251"/>
    </source>
</evidence>
<comment type="similarity">
    <text evidence="1 4">Belongs to the universal ribosomal protein uS9 family.</text>
</comment>
<comment type="caution">
    <text evidence="6">The sequence shown here is derived from an EMBL/GenBank/DDBJ whole genome shotgun (WGS) entry which is preliminary data.</text>
</comment>
<dbReference type="Gene3D" id="3.30.230.10">
    <property type="match status" value="1"/>
</dbReference>
<dbReference type="PROSITE" id="PS00360">
    <property type="entry name" value="RIBOSOMAL_S9"/>
    <property type="match status" value="1"/>
</dbReference>
<evidence type="ECO:0000313" key="7">
    <source>
        <dbReference type="Proteomes" id="UP000193411"/>
    </source>
</evidence>